<feature type="region of interest" description="Disordered" evidence="1">
    <location>
        <begin position="35"/>
        <end position="63"/>
    </location>
</feature>
<dbReference type="OrthoDB" id="3697076at2"/>
<dbReference type="Pfam" id="PF12079">
    <property type="entry name" value="DUF3558"/>
    <property type="match status" value="1"/>
</dbReference>
<accession>A0A1M5JD51</accession>
<evidence type="ECO:0000313" key="4">
    <source>
        <dbReference type="Proteomes" id="UP000184501"/>
    </source>
</evidence>
<name>A0A1M5JD51_STRHI</name>
<dbReference type="InterPro" id="IPR024520">
    <property type="entry name" value="DUF3558"/>
</dbReference>
<keyword evidence="2" id="KW-0732">Signal</keyword>
<dbReference type="Proteomes" id="UP000184501">
    <property type="component" value="Unassembled WGS sequence"/>
</dbReference>
<feature type="signal peptide" evidence="2">
    <location>
        <begin position="1"/>
        <end position="26"/>
    </location>
</feature>
<proteinExistence type="predicted"/>
<sequence length="207" mass="22038">MTWRRGSRLVGLMACAWALAACGVSATGVPRAVTSAPTTSAAGGDGSSTTNAPSSGGGKLAPRVAQPKNLRGLDPCEQLLTPQQRAELTFTKAGEKLPPSHGMEGCQLFSSDLGIIFTVNANRDGLEEAYRNRKRITGFREVQVDGYPGIRSAPSELSCRLLLGVADDQDLAIDFTRVGSRKPEHRDPCAFTETIARMVLPNLPEGR</sequence>
<evidence type="ECO:0000256" key="2">
    <source>
        <dbReference type="SAM" id="SignalP"/>
    </source>
</evidence>
<reference evidence="3 4" key="1">
    <citation type="submission" date="2016-11" db="EMBL/GenBank/DDBJ databases">
        <authorList>
            <person name="Jaros S."/>
            <person name="Januszkiewicz K."/>
            <person name="Wedrychowicz H."/>
        </authorList>
    </citation>
    <scope>NUCLEOTIDE SEQUENCE [LARGE SCALE GENOMIC DNA]</scope>
    <source>
        <strain evidence="3 4">DSM 44523</strain>
    </source>
</reference>
<evidence type="ECO:0008006" key="5">
    <source>
        <dbReference type="Google" id="ProtNLM"/>
    </source>
</evidence>
<dbReference type="EMBL" id="FQVN01000008">
    <property type="protein sequence ID" value="SHG38468.1"/>
    <property type="molecule type" value="Genomic_DNA"/>
</dbReference>
<dbReference type="PROSITE" id="PS51257">
    <property type="entry name" value="PROKAR_LIPOPROTEIN"/>
    <property type="match status" value="1"/>
</dbReference>
<feature type="chain" id="PRO_5013177800" description="DUF3558 domain-containing protein" evidence="2">
    <location>
        <begin position="27"/>
        <end position="207"/>
    </location>
</feature>
<evidence type="ECO:0000313" key="3">
    <source>
        <dbReference type="EMBL" id="SHG38468.1"/>
    </source>
</evidence>
<protein>
    <recommendedName>
        <fullName evidence="5">DUF3558 domain-containing protein</fullName>
    </recommendedName>
</protein>
<evidence type="ECO:0000256" key="1">
    <source>
        <dbReference type="SAM" id="MobiDB-lite"/>
    </source>
</evidence>
<feature type="compositionally biased region" description="Polar residues" evidence="1">
    <location>
        <begin position="35"/>
        <end position="54"/>
    </location>
</feature>
<keyword evidence="4" id="KW-1185">Reference proteome</keyword>
<gene>
    <name evidence="3" type="ORF">SAMN05444320_108232</name>
</gene>
<dbReference type="STRING" id="2017.SAMN05444320_108232"/>
<dbReference type="AlphaFoldDB" id="A0A1M5JD51"/>
<organism evidence="3 4">
    <name type="scientific">Streptoalloteichus hindustanus</name>
    <dbReference type="NCBI Taxonomy" id="2017"/>
    <lineage>
        <taxon>Bacteria</taxon>
        <taxon>Bacillati</taxon>
        <taxon>Actinomycetota</taxon>
        <taxon>Actinomycetes</taxon>
        <taxon>Pseudonocardiales</taxon>
        <taxon>Pseudonocardiaceae</taxon>
        <taxon>Streptoalloteichus</taxon>
    </lineage>
</organism>